<feature type="signal peptide" evidence="3">
    <location>
        <begin position="1"/>
        <end position="16"/>
    </location>
</feature>
<dbReference type="Pfam" id="PF13895">
    <property type="entry name" value="Ig_2"/>
    <property type="match status" value="1"/>
</dbReference>
<dbReference type="InterPro" id="IPR013783">
    <property type="entry name" value="Ig-like_fold"/>
</dbReference>
<dbReference type="InterPro" id="IPR035914">
    <property type="entry name" value="Sperma_CUB_dom_sf"/>
</dbReference>
<evidence type="ECO:0000256" key="1">
    <source>
        <dbReference type="ARBA" id="ARBA00023157"/>
    </source>
</evidence>
<dbReference type="SUPFAM" id="SSF48726">
    <property type="entry name" value="Immunoglobulin"/>
    <property type="match status" value="1"/>
</dbReference>
<evidence type="ECO:0000313" key="6">
    <source>
        <dbReference type="Proteomes" id="UP001163046"/>
    </source>
</evidence>
<dbReference type="PANTHER" id="PTHR46549:SF1">
    <property type="entry name" value="MACPF DOMAIN-CONTAINING PROTEIN"/>
    <property type="match status" value="1"/>
</dbReference>
<evidence type="ECO:0000256" key="3">
    <source>
        <dbReference type="SAM" id="SignalP"/>
    </source>
</evidence>
<reference evidence="5" key="1">
    <citation type="submission" date="2023-01" db="EMBL/GenBank/DDBJ databases">
        <title>Genome assembly of the deep-sea coral Lophelia pertusa.</title>
        <authorList>
            <person name="Herrera S."/>
            <person name="Cordes E."/>
        </authorList>
    </citation>
    <scope>NUCLEOTIDE SEQUENCE</scope>
    <source>
        <strain evidence="5">USNM1676648</strain>
        <tissue evidence="5">Polyp</tissue>
    </source>
</reference>
<evidence type="ECO:0000313" key="5">
    <source>
        <dbReference type="EMBL" id="KAJ7375116.1"/>
    </source>
</evidence>
<sequence>MKALLLVLFFVPFVFTHPRHNKLTDHPAEPTGQQPFTESKQKSIKAPKRVEVSEVQEAVVEKGIEVAGKLVDKQLQIIDDAQQKAADFLKKEIKLDITPDKGWESEDMFVPPGYHIDASISGGEKSPEEAGDVPYVFPAGLGTALMNGCWGTGYKDTDPCYSAKWKSTVCQDMIDGAAFMGVGFDGRGKYSPESRKISIVQRNCANMATYDGVDVPDTMNVHGIYDTSASLMTFESREEYQKQLQEEAGVSGSYFGFSAGVKEAWGESTASSRQKYMAVMDVDVDRYEIFMDEVKPQYLTAMIVEVYLQQTVPWFPSTKVLNVSKGHYVEMNFTMQSYYLSPCLADEYLEVRDGDNQSANLLGIFCGDHVTGVVRSSGHNMWLQFSPYRRYQFGASYIAPSLDHVAKTQFVLFNHSSSLWCPAQGAPAPCIVWRKNGTVVQNSTSVRYELNITEEKNEKYSCEVDTPDGLDKKEINLIVERCPDPCRCTILKGILIRTDCGRKQLRSVPQKLPLATVTL</sequence>
<dbReference type="AlphaFoldDB" id="A0A9X0CTL8"/>
<keyword evidence="3" id="KW-0732">Signal</keyword>
<dbReference type="Gene3D" id="2.60.40.10">
    <property type="entry name" value="Immunoglobulins"/>
    <property type="match status" value="1"/>
</dbReference>
<comment type="caution">
    <text evidence="5">The sequence shown here is derived from an EMBL/GenBank/DDBJ whole genome shotgun (WGS) entry which is preliminary data.</text>
</comment>
<dbReference type="OrthoDB" id="10058007at2759"/>
<dbReference type="PANTHER" id="PTHR46549">
    <property type="entry name" value="MACPF DOMAIN-CONTAINING PROTEIN"/>
    <property type="match status" value="1"/>
</dbReference>
<dbReference type="EMBL" id="MU826826">
    <property type="protein sequence ID" value="KAJ7375116.1"/>
    <property type="molecule type" value="Genomic_DNA"/>
</dbReference>
<dbReference type="SUPFAM" id="SSF49854">
    <property type="entry name" value="Spermadhesin, CUB domain"/>
    <property type="match status" value="1"/>
</dbReference>
<evidence type="ECO:0000259" key="4">
    <source>
        <dbReference type="PROSITE" id="PS50835"/>
    </source>
</evidence>
<evidence type="ECO:0000256" key="2">
    <source>
        <dbReference type="SAM" id="MobiDB-lite"/>
    </source>
</evidence>
<dbReference type="Proteomes" id="UP001163046">
    <property type="component" value="Unassembled WGS sequence"/>
</dbReference>
<dbReference type="SMART" id="SM00042">
    <property type="entry name" value="CUB"/>
    <property type="match status" value="1"/>
</dbReference>
<dbReference type="InterPro" id="IPR007110">
    <property type="entry name" value="Ig-like_dom"/>
</dbReference>
<feature type="chain" id="PRO_5040854570" description="Ig-like domain-containing protein" evidence="3">
    <location>
        <begin position="17"/>
        <end position="519"/>
    </location>
</feature>
<dbReference type="InterPro" id="IPR000859">
    <property type="entry name" value="CUB_dom"/>
</dbReference>
<dbReference type="Pfam" id="PF00431">
    <property type="entry name" value="CUB"/>
    <property type="match status" value="1"/>
</dbReference>
<dbReference type="Gene3D" id="2.60.120.290">
    <property type="entry name" value="Spermadhesin, CUB domain"/>
    <property type="match status" value="1"/>
</dbReference>
<accession>A0A9X0CTL8</accession>
<protein>
    <recommendedName>
        <fullName evidence="4">Ig-like domain-containing protein</fullName>
    </recommendedName>
</protein>
<gene>
    <name evidence="5" type="ORF">OS493_001853</name>
</gene>
<dbReference type="CDD" id="cd00041">
    <property type="entry name" value="CUB"/>
    <property type="match status" value="1"/>
</dbReference>
<keyword evidence="1" id="KW-1015">Disulfide bond</keyword>
<keyword evidence="6" id="KW-1185">Reference proteome</keyword>
<name>A0A9X0CTL8_9CNID</name>
<dbReference type="PROSITE" id="PS50835">
    <property type="entry name" value="IG_LIKE"/>
    <property type="match status" value="1"/>
</dbReference>
<organism evidence="5 6">
    <name type="scientific">Desmophyllum pertusum</name>
    <dbReference type="NCBI Taxonomy" id="174260"/>
    <lineage>
        <taxon>Eukaryota</taxon>
        <taxon>Metazoa</taxon>
        <taxon>Cnidaria</taxon>
        <taxon>Anthozoa</taxon>
        <taxon>Hexacorallia</taxon>
        <taxon>Scleractinia</taxon>
        <taxon>Caryophylliina</taxon>
        <taxon>Caryophylliidae</taxon>
        <taxon>Desmophyllum</taxon>
    </lineage>
</organism>
<feature type="region of interest" description="Disordered" evidence="2">
    <location>
        <begin position="24"/>
        <end position="43"/>
    </location>
</feature>
<feature type="domain" description="Ig-like" evidence="4">
    <location>
        <begin position="400"/>
        <end position="476"/>
    </location>
</feature>
<proteinExistence type="predicted"/>
<dbReference type="InterPro" id="IPR036179">
    <property type="entry name" value="Ig-like_dom_sf"/>
</dbReference>